<protein>
    <recommendedName>
        <fullName evidence="4">Pentatricopeptide repeat-containing protein</fullName>
    </recommendedName>
</protein>
<dbReference type="Gene3D" id="1.25.40.10">
    <property type="entry name" value="Tetratricopeptide repeat domain"/>
    <property type="match status" value="1"/>
</dbReference>
<reference evidence="2 3" key="1">
    <citation type="submission" date="2016-02" db="EMBL/GenBank/DDBJ databases">
        <title>Genome analysis of coral dinoflagellate symbionts highlights evolutionary adaptations to a symbiotic lifestyle.</title>
        <authorList>
            <person name="Aranda M."/>
            <person name="Li Y."/>
            <person name="Liew Y.J."/>
            <person name="Baumgarten S."/>
            <person name="Simakov O."/>
            <person name="Wilson M."/>
            <person name="Piel J."/>
            <person name="Ashoor H."/>
            <person name="Bougouffa S."/>
            <person name="Bajic V.B."/>
            <person name="Ryu T."/>
            <person name="Ravasi T."/>
            <person name="Bayer T."/>
            <person name="Micklem G."/>
            <person name="Kim H."/>
            <person name="Bhak J."/>
            <person name="Lajeunesse T.C."/>
            <person name="Voolstra C.R."/>
        </authorList>
    </citation>
    <scope>NUCLEOTIDE SEQUENCE [LARGE SCALE GENOMIC DNA]</scope>
    <source>
        <strain evidence="2 3">CCMP2467</strain>
    </source>
</reference>
<comment type="caution">
    <text evidence="2">The sequence shown here is derived from an EMBL/GenBank/DDBJ whole genome shotgun (WGS) entry which is preliminary data.</text>
</comment>
<dbReference type="AlphaFoldDB" id="A0A1Q9DZT2"/>
<feature type="region of interest" description="Disordered" evidence="1">
    <location>
        <begin position="194"/>
        <end position="221"/>
    </location>
</feature>
<proteinExistence type="predicted"/>
<dbReference type="InterPro" id="IPR011990">
    <property type="entry name" value="TPR-like_helical_dom_sf"/>
</dbReference>
<dbReference type="Proteomes" id="UP000186817">
    <property type="component" value="Unassembled WGS sequence"/>
</dbReference>
<evidence type="ECO:0000313" key="2">
    <source>
        <dbReference type="EMBL" id="OLQ00673.1"/>
    </source>
</evidence>
<name>A0A1Q9DZT2_SYMMI</name>
<evidence type="ECO:0000313" key="3">
    <source>
        <dbReference type="Proteomes" id="UP000186817"/>
    </source>
</evidence>
<dbReference type="EMBL" id="LSRX01000320">
    <property type="protein sequence ID" value="OLQ00673.1"/>
    <property type="molecule type" value="Genomic_DNA"/>
</dbReference>
<feature type="compositionally biased region" description="Polar residues" evidence="1">
    <location>
        <begin position="194"/>
        <end position="213"/>
    </location>
</feature>
<gene>
    <name evidence="2" type="ORF">AK812_SmicGene16647</name>
</gene>
<evidence type="ECO:0008006" key="4">
    <source>
        <dbReference type="Google" id="ProtNLM"/>
    </source>
</evidence>
<dbReference type="OrthoDB" id="371494at2759"/>
<keyword evidence="3" id="KW-1185">Reference proteome</keyword>
<accession>A0A1Q9DZT2</accession>
<evidence type="ECO:0000256" key="1">
    <source>
        <dbReference type="SAM" id="MobiDB-lite"/>
    </source>
</evidence>
<organism evidence="2 3">
    <name type="scientific">Symbiodinium microadriaticum</name>
    <name type="common">Dinoflagellate</name>
    <name type="synonym">Zooxanthella microadriatica</name>
    <dbReference type="NCBI Taxonomy" id="2951"/>
    <lineage>
        <taxon>Eukaryota</taxon>
        <taxon>Sar</taxon>
        <taxon>Alveolata</taxon>
        <taxon>Dinophyceae</taxon>
        <taxon>Suessiales</taxon>
        <taxon>Symbiodiniaceae</taxon>
        <taxon>Symbiodinium</taxon>
    </lineage>
</organism>
<sequence length="273" mass="29102">MVEGSLSPDSATFNAAVTACEQGGQWQRILCLLKEMDLRNMAKAEQLLPNVVTYAALTFFGLFDGVPQVQIVDKDIEVPVPVHRHVPLIQKVQKHVEVPVVETLEKVIEVPVINQVDIPQIQTVEKRVEVPIVQNVQKVVEIPVVGDTVQGEQQRTAVELPPLRQEASPEVATEVVQGPPMPTEYVQGLVTQSDSVPPQPMSAQTMPLSSRALSPQPMATAPLSMSPMSLGAPSSSGVPSVTRLPPAVGPLGGLGTGAWANSPSVVTACNSPR</sequence>